<feature type="domain" description="Integrase catalytic" evidence="1">
    <location>
        <begin position="93"/>
        <end position="268"/>
    </location>
</feature>
<dbReference type="OrthoDB" id="425619at2759"/>
<accession>A0A388L1I5</accession>
<dbReference type="AlphaFoldDB" id="A0A388L1I5"/>
<dbReference type="InterPro" id="IPR012337">
    <property type="entry name" value="RNaseH-like_sf"/>
</dbReference>
<gene>
    <name evidence="2" type="ORF">CBR_g21918</name>
</gene>
<evidence type="ECO:0000259" key="1">
    <source>
        <dbReference type="PROSITE" id="PS50994"/>
    </source>
</evidence>
<dbReference type="Gramene" id="GBG76170">
    <property type="protein sequence ID" value="GBG76170"/>
    <property type="gene ID" value="CBR_g21918"/>
</dbReference>
<evidence type="ECO:0000313" key="2">
    <source>
        <dbReference type="EMBL" id="GBG76170.1"/>
    </source>
</evidence>
<dbReference type="GO" id="GO:0003676">
    <property type="term" value="F:nucleic acid binding"/>
    <property type="evidence" value="ECO:0007669"/>
    <property type="project" value="InterPro"/>
</dbReference>
<sequence>MANAAPTTSQLLIQTLEKGAPAVVAELREGPVTTFSHKGEKDAWGAAVRPKEELMAMVVEGGRDAVMTLIETWAQREWRSLVNQTQEEQDADRKEREFFLIQMYEGIFREIGLLLIGNKQPKQVSPKAREEAEKYILDARDNLSGYVEAVTLKRKTGKGVADWIEDFYLRHPFVRRFIVDNGTEFVNHEVLSRLKTLCVPIKIIEPYHSEANAPVERGHQTLKNTIAKLAADDLANWPRYLKQAVFSENMTPKKTTGCIPVELWYGREIDFPMEALVPTWNRLDDNPHMSTDELIAARCQQVVRNEEALEDVVRRVMDSRMRDKARWDQVKNIQKEPLQVGEKVLVRNSTLESRGSGQLGKRFKGPYRVAKRVGLNTFELEDLDGTRIKGPFLG</sequence>
<name>A0A388L1I5_CHABU</name>
<dbReference type="InterPro" id="IPR050951">
    <property type="entry name" value="Retrovirus_Pol_polyprotein"/>
</dbReference>
<dbReference type="EMBL" id="BFEA01000239">
    <property type="protein sequence ID" value="GBG76170.1"/>
    <property type="molecule type" value="Genomic_DNA"/>
</dbReference>
<dbReference type="GO" id="GO:0015074">
    <property type="term" value="P:DNA integration"/>
    <property type="evidence" value="ECO:0007669"/>
    <property type="project" value="InterPro"/>
</dbReference>
<dbReference type="PANTHER" id="PTHR37984">
    <property type="entry name" value="PROTEIN CBG26694"/>
    <property type="match status" value="1"/>
</dbReference>
<dbReference type="InterPro" id="IPR036397">
    <property type="entry name" value="RNaseH_sf"/>
</dbReference>
<reference evidence="2 3" key="1">
    <citation type="journal article" date="2018" name="Cell">
        <title>The Chara Genome: Secondary Complexity and Implications for Plant Terrestrialization.</title>
        <authorList>
            <person name="Nishiyama T."/>
            <person name="Sakayama H."/>
            <person name="Vries J.D."/>
            <person name="Buschmann H."/>
            <person name="Saint-Marcoux D."/>
            <person name="Ullrich K.K."/>
            <person name="Haas F.B."/>
            <person name="Vanderstraeten L."/>
            <person name="Becker D."/>
            <person name="Lang D."/>
            <person name="Vosolsobe S."/>
            <person name="Rombauts S."/>
            <person name="Wilhelmsson P.K.I."/>
            <person name="Janitza P."/>
            <person name="Kern R."/>
            <person name="Heyl A."/>
            <person name="Rumpler F."/>
            <person name="Villalobos L.I.A.C."/>
            <person name="Clay J.M."/>
            <person name="Skokan R."/>
            <person name="Toyoda A."/>
            <person name="Suzuki Y."/>
            <person name="Kagoshima H."/>
            <person name="Schijlen E."/>
            <person name="Tajeshwar N."/>
            <person name="Catarino B."/>
            <person name="Hetherington A.J."/>
            <person name="Saltykova A."/>
            <person name="Bonnot C."/>
            <person name="Breuninger H."/>
            <person name="Symeonidi A."/>
            <person name="Radhakrishnan G.V."/>
            <person name="Van Nieuwerburgh F."/>
            <person name="Deforce D."/>
            <person name="Chang C."/>
            <person name="Karol K.G."/>
            <person name="Hedrich R."/>
            <person name="Ulvskov P."/>
            <person name="Glockner G."/>
            <person name="Delwiche C.F."/>
            <person name="Petrasek J."/>
            <person name="Van de Peer Y."/>
            <person name="Friml J."/>
            <person name="Beilby M."/>
            <person name="Dolan L."/>
            <person name="Kohara Y."/>
            <person name="Sugano S."/>
            <person name="Fujiyama A."/>
            <person name="Delaux P.-M."/>
            <person name="Quint M."/>
            <person name="TheiBen G."/>
            <person name="Hagemann M."/>
            <person name="Harholt J."/>
            <person name="Dunand C."/>
            <person name="Zachgo S."/>
            <person name="Langdale J."/>
            <person name="Maumus F."/>
            <person name="Straeten D.V.D."/>
            <person name="Gould S.B."/>
            <person name="Rensing S.A."/>
        </authorList>
    </citation>
    <scope>NUCLEOTIDE SEQUENCE [LARGE SCALE GENOMIC DNA]</scope>
    <source>
        <strain evidence="2 3">S276</strain>
    </source>
</reference>
<dbReference type="SUPFAM" id="SSF53098">
    <property type="entry name" value="Ribonuclease H-like"/>
    <property type="match status" value="1"/>
</dbReference>
<dbReference type="Gene3D" id="3.30.420.10">
    <property type="entry name" value="Ribonuclease H-like superfamily/Ribonuclease H"/>
    <property type="match status" value="1"/>
</dbReference>
<comment type="caution">
    <text evidence="2">The sequence shown here is derived from an EMBL/GenBank/DDBJ whole genome shotgun (WGS) entry which is preliminary data.</text>
</comment>
<dbReference type="Proteomes" id="UP000265515">
    <property type="component" value="Unassembled WGS sequence"/>
</dbReference>
<evidence type="ECO:0000313" key="3">
    <source>
        <dbReference type="Proteomes" id="UP000265515"/>
    </source>
</evidence>
<organism evidence="2 3">
    <name type="scientific">Chara braunii</name>
    <name type="common">Braun's stonewort</name>
    <dbReference type="NCBI Taxonomy" id="69332"/>
    <lineage>
        <taxon>Eukaryota</taxon>
        <taxon>Viridiplantae</taxon>
        <taxon>Streptophyta</taxon>
        <taxon>Charophyceae</taxon>
        <taxon>Charales</taxon>
        <taxon>Characeae</taxon>
        <taxon>Chara</taxon>
    </lineage>
</organism>
<dbReference type="PROSITE" id="PS50994">
    <property type="entry name" value="INTEGRASE"/>
    <property type="match status" value="1"/>
</dbReference>
<protein>
    <recommendedName>
        <fullName evidence="1">Integrase catalytic domain-containing protein</fullName>
    </recommendedName>
</protein>
<keyword evidence="3" id="KW-1185">Reference proteome</keyword>
<proteinExistence type="predicted"/>
<dbReference type="InterPro" id="IPR001584">
    <property type="entry name" value="Integrase_cat-core"/>
</dbReference>
<dbReference type="PANTHER" id="PTHR37984:SF15">
    <property type="entry name" value="INTEGRASE CATALYTIC DOMAIN-CONTAINING PROTEIN"/>
    <property type="match status" value="1"/>
</dbReference>